<proteinExistence type="inferred from homology"/>
<comment type="similarity">
    <text evidence="2">Belongs to the GSP M family.</text>
</comment>
<evidence type="ECO:0000256" key="3">
    <source>
        <dbReference type="ARBA" id="ARBA00022448"/>
    </source>
</evidence>
<sequence>MSQFRQQVASFWGDRNPRERRILGAGAIALVLVLYYVLLIDPALGGRAMLQKQLPSLRQQTAEVQSMTREATELGGKTRPPPPLLSKDMIDSALSSRGLKSQSVVVTGEQVKVQLNGASFAGITDWLADAQRTARLAVTDANIEAQEKQDTVNATITLRQQRTAQ</sequence>
<dbReference type="InterPro" id="IPR023229">
    <property type="entry name" value="T2SS_M_periplasmic_sf"/>
</dbReference>
<evidence type="ECO:0000256" key="5">
    <source>
        <dbReference type="ARBA" id="ARBA00022519"/>
    </source>
</evidence>
<keyword evidence="7" id="KW-0653">Protein transport</keyword>
<evidence type="ECO:0000256" key="10">
    <source>
        <dbReference type="SAM" id="Phobius"/>
    </source>
</evidence>
<evidence type="ECO:0000256" key="2">
    <source>
        <dbReference type="ARBA" id="ARBA00010637"/>
    </source>
</evidence>
<keyword evidence="6 10" id="KW-0812">Transmembrane</keyword>
<evidence type="ECO:0000256" key="7">
    <source>
        <dbReference type="ARBA" id="ARBA00022927"/>
    </source>
</evidence>
<accession>A0A6B3SSC9</accession>
<dbReference type="GO" id="GO:0005886">
    <property type="term" value="C:plasma membrane"/>
    <property type="evidence" value="ECO:0007669"/>
    <property type="project" value="UniProtKB-SubCell"/>
</dbReference>
<evidence type="ECO:0000256" key="6">
    <source>
        <dbReference type="ARBA" id="ARBA00022692"/>
    </source>
</evidence>
<feature type="transmembrane region" description="Helical" evidence="10">
    <location>
        <begin position="21"/>
        <end position="39"/>
    </location>
</feature>
<dbReference type="AlphaFoldDB" id="A0A6B3SSC9"/>
<reference evidence="11 12" key="1">
    <citation type="submission" date="2020-02" db="EMBL/GenBank/DDBJ databases">
        <authorList>
            <person name="Kim M.K."/>
        </authorList>
    </citation>
    <scope>NUCLEOTIDE SEQUENCE [LARGE SCALE GENOMIC DNA]</scope>
    <source>
        <strain evidence="11 12">17J57-3</strain>
    </source>
</reference>
<evidence type="ECO:0000313" key="11">
    <source>
        <dbReference type="EMBL" id="NEX61352.1"/>
    </source>
</evidence>
<evidence type="ECO:0000256" key="9">
    <source>
        <dbReference type="ARBA" id="ARBA00023136"/>
    </source>
</evidence>
<name>A0A6B3SSC9_9BURK</name>
<evidence type="ECO:0000313" key="12">
    <source>
        <dbReference type="Proteomes" id="UP000482155"/>
    </source>
</evidence>
<dbReference type="Proteomes" id="UP000482155">
    <property type="component" value="Unassembled WGS sequence"/>
</dbReference>
<dbReference type="EMBL" id="JAAIVB010000035">
    <property type="protein sequence ID" value="NEX61352.1"/>
    <property type="molecule type" value="Genomic_DNA"/>
</dbReference>
<keyword evidence="5" id="KW-0997">Cell inner membrane</keyword>
<evidence type="ECO:0000256" key="1">
    <source>
        <dbReference type="ARBA" id="ARBA00004377"/>
    </source>
</evidence>
<dbReference type="SUPFAM" id="SSF103054">
    <property type="entry name" value="General secretion pathway protein M, EpsM"/>
    <property type="match status" value="1"/>
</dbReference>
<organism evidence="11 12">
    <name type="scientific">Noviherbaspirillum galbum</name>
    <dbReference type="NCBI Taxonomy" id="2709383"/>
    <lineage>
        <taxon>Bacteria</taxon>
        <taxon>Pseudomonadati</taxon>
        <taxon>Pseudomonadota</taxon>
        <taxon>Betaproteobacteria</taxon>
        <taxon>Burkholderiales</taxon>
        <taxon>Oxalobacteraceae</taxon>
        <taxon>Noviherbaspirillum</taxon>
    </lineage>
</organism>
<keyword evidence="12" id="KW-1185">Reference proteome</keyword>
<dbReference type="Pfam" id="PF04612">
    <property type="entry name" value="T2SSM"/>
    <property type="match status" value="1"/>
</dbReference>
<evidence type="ECO:0000256" key="4">
    <source>
        <dbReference type="ARBA" id="ARBA00022475"/>
    </source>
</evidence>
<dbReference type="Gene3D" id="3.30.1360.100">
    <property type="entry name" value="General secretion pathway protein M, EpsM"/>
    <property type="match status" value="1"/>
</dbReference>
<protein>
    <submittedName>
        <fullName evidence="11">Type II secretion system protein M</fullName>
    </submittedName>
</protein>
<dbReference type="InterPro" id="IPR007690">
    <property type="entry name" value="T2SS_GspM"/>
</dbReference>
<keyword evidence="9 10" id="KW-0472">Membrane</keyword>
<evidence type="ECO:0000256" key="8">
    <source>
        <dbReference type="ARBA" id="ARBA00022989"/>
    </source>
</evidence>
<keyword evidence="8 10" id="KW-1133">Transmembrane helix</keyword>
<gene>
    <name evidence="11" type="ORF">G3574_09695</name>
</gene>
<dbReference type="GO" id="GO:0015628">
    <property type="term" value="P:protein secretion by the type II secretion system"/>
    <property type="evidence" value="ECO:0007669"/>
    <property type="project" value="InterPro"/>
</dbReference>
<keyword evidence="4" id="KW-1003">Cell membrane</keyword>
<comment type="subcellular location">
    <subcellularLocation>
        <location evidence="1">Cell inner membrane</location>
        <topology evidence="1">Single-pass membrane protein</topology>
    </subcellularLocation>
</comment>
<keyword evidence="3" id="KW-0813">Transport</keyword>
<comment type="caution">
    <text evidence="11">The sequence shown here is derived from an EMBL/GenBank/DDBJ whole genome shotgun (WGS) entry which is preliminary data.</text>
</comment>
<dbReference type="GO" id="GO:0015627">
    <property type="term" value="C:type II protein secretion system complex"/>
    <property type="evidence" value="ECO:0007669"/>
    <property type="project" value="InterPro"/>
</dbReference>